<dbReference type="EMBL" id="JADBEB010000001">
    <property type="protein sequence ID" value="MBE1484778.1"/>
    <property type="molecule type" value="Genomic_DNA"/>
</dbReference>
<dbReference type="RefSeq" id="WP_225945356.1">
    <property type="nucleotide sequence ID" value="NZ_JADBEB010000001.1"/>
</dbReference>
<dbReference type="InterPro" id="IPR001986">
    <property type="entry name" value="Enolpyruvate_Tfrase_dom"/>
</dbReference>
<dbReference type="GO" id="GO:0008360">
    <property type="term" value="P:regulation of cell shape"/>
    <property type="evidence" value="ECO:0007669"/>
    <property type="project" value="UniProtKB-KW"/>
</dbReference>
<evidence type="ECO:0000313" key="17">
    <source>
        <dbReference type="Proteomes" id="UP000649753"/>
    </source>
</evidence>
<evidence type="ECO:0000313" key="16">
    <source>
        <dbReference type="EMBL" id="MBE1484778.1"/>
    </source>
</evidence>
<dbReference type="SUPFAM" id="SSF55205">
    <property type="entry name" value="EPT/RTPC-like"/>
    <property type="match status" value="1"/>
</dbReference>
<feature type="binding site" evidence="13">
    <location>
        <position position="417"/>
    </location>
    <ligand>
        <name>UDP-N-acetyl-alpha-D-glucosamine</name>
        <dbReference type="ChEBI" id="CHEBI:57705"/>
    </ligand>
</feature>
<feature type="compositionally biased region" description="Low complexity" evidence="14">
    <location>
        <begin position="16"/>
        <end position="45"/>
    </location>
</feature>
<comment type="function">
    <text evidence="10 13">Cell wall formation. Adds enolpyruvyl to UDP-N-acetylglucosamine.</text>
</comment>
<comment type="caution">
    <text evidence="13">Lacks conserved residue(s) required for the propagation of feature annotation.</text>
</comment>
<dbReference type="NCBIfam" id="TIGR01072">
    <property type="entry name" value="murA"/>
    <property type="match status" value="1"/>
</dbReference>
<keyword evidence="3 13" id="KW-0963">Cytoplasm</keyword>
<dbReference type="GO" id="GO:0005737">
    <property type="term" value="C:cytoplasm"/>
    <property type="evidence" value="ECO:0007669"/>
    <property type="project" value="UniProtKB-SubCell"/>
</dbReference>
<dbReference type="InterPro" id="IPR013792">
    <property type="entry name" value="RNA3'P_cycl/enolpyr_Trfase_a/b"/>
</dbReference>
<organism evidence="16 17">
    <name type="scientific">Plantactinospora soyae</name>
    <dbReference type="NCBI Taxonomy" id="1544732"/>
    <lineage>
        <taxon>Bacteria</taxon>
        <taxon>Bacillati</taxon>
        <taxon>Actinomycetota</taxon>
        <taxon>Actinomycetes</taxon>
        <taxon>Micromonosporales</taxon>
        <taxon>Micromonosporaceae</taxon>
        <taxon>Plantactinospora</taxon>
    </lineage>
</organism>
<dbReference type="GO" id="GO:0051301">
    <property type="term" value="P:cell division"/>
    <property type="evidence" value="ECO:0007669"/>
    <property type="project" value="UniProtKB-KW"/>
</dbReference>
<keyword evidence="6 13" id="KW-0133">Cell shape</keyword>
<evidence type="ECO:0000256" key="9">
    <source>
        <dbReference type="ARBA" id="ARBA00023316"/>
    </source>
</evidence>
<dbReference type="InterPro" id="IPR036968">
    <property type="entry name" value="Enolpyruvate_Tfrase_sf"/>
</dbReference>
<comment type="catalytic activity">
    <reaction evidence="12 13">
        <text>phosphoenolpyruvate + UDP-N-acetyl-alpha-D-glucosamine = UDP-N-acetyl-3-O-(1-carboxyvinyl)-alpha-D-glucosamine + phosphate</text>
        <dbReference type="Rhea" id="RHEA:18681"/>
        <dbReference type="ChEBI" id="CHEBI:43474"/>
        <dbReference type="ChEBI" id="CHEBI:57705"/>
        <dbReference type="ChEBI" id="CHEBI:58702"/>
        <dbReference type="ChEBI" id="CHEBI:68483"/>
        <dbReference type="EC" id="2.5.1.7"/>
    </reaction>
</comment>
<dbReference type="GO" id="GO:0008760">
    <property type="term" value="F:UDP-N-acetylglucosamine 1-carboxyvinyltransferase activity"/>
    <property type="evidence" value="ECO:0007669"/>
    <property type="project" value="UniProtKB-UniRule"/>
</dbReference>
<reference evidence="16" key="1">
    <citation type="submission" date="2020-10" db="EMBL/GenBank/DDBJ databases">
        <title>Sequencing the genomes of 1000 actinobacteria strains.</title>
        <authorList>
            <person name="Klenk H.-P."/>
        </authorList>
    </citation>
    <scope>NUCLEOTIDE SEQUENCE</scope>
    <source>
        <strain evidence="16">DSM 46832</strain>
    </source>
</reference>
<accession>A0A927M3C8</accession>
<keyword evidence="17" id="KW-1185">Reference proteome</keyword>
<proteinExistence type="inferred from homology"/>
<evidence type="ECO:0000256" key="3">
    <source>
        <dbReference type="ARBA" id="ARBA00022490"/>
    </source>
</evidence>
<evidence type="ECO:0000256" key="13">
    <source>
        <dbReference type="HAMAP-Rule" id="MF_00111"/>
    </source>
</evidence>
<protein>
    <recommendedName>
        <fullName evidence="13">UDP-N-acetylglucosamine 1-carboxyvinyltransferase</fullName>
        <ecNumber evidence="13">2.5.1.7</ecNumber>
    </recommendedName>
    <alternativeName>
        <fullName evidence="13">Enoylpyruvate transferase</fullName>
    </alternativeName>
    <alternativeName>
        <fullName evidence="13">UDP-N-acetylglucosamine enolpyruvyl transferase</fullName>
        <shortName evidence="13">EPT</shortName>
    </alternativeName>
</protein>
<dbReference type="GO" id="GO:0019277">
    <property type="term" value="P:UDP-N-acetylgalactosamine biosynthetic process"/>
    <property type="evidence" value="ECO:0007669"/>
    <property type="project" value="InterPro"/>
</dbReference>
<dbReference type="InterPro" id="IPR005750">
    <property type="entry name" value="UDP_GlcNAc_COvinyl_MurA"/>
</dbReference>
<dbReference type="PANTHER" id="PTHR43783:SF1">
    <property type="entry name" value="UDP-N-ACETYLGLUCOSAMINE 1-CARBOXYVINYLTRANSFERASE"/>
    <property type="match status" value="1"/>
</dbReference>
<evidence type="ECO:0000256" key="1">
    <source>
        <dbReference type="ARBA" id="ARBA00004496"/>
    </source>
</evidence>
<feature type="binding site" evidence="13">
    <location>
        <position position="182"/>
    </location>
    <ligand>
        <name>UDP-N-acetyl-alpha-D-glucosamine</name>
        <dbReference type="ChEBI" id="CHEBI:57705"/>
    </ligand>
</feature>
<keyword evidence="9 13" id="KW-0961">Cell wall biogenesis/degradation</keyword>
<comment type="pathway">
    <text evidence="2 13">Cell wall biogenesis; peptidoglycan biosynthesis.</text>
</comment>
<dbReference type="EC" id="2.5.1.7" evidence="13"/>
<dbReference type="Pfam" id="PF00275">
    <property type="entry name" value="EPSP_synthase"/>
    <property type="match status" value="2"/>
</dbReference>
<gene>
    <name evidence="13" type="primary">murA</name>
    <name evidence="16" type="ORF">H4W31_000416</name>
</gene>
<evidence type="ECO:0000256" key="4">
    <source>
        <dbReference type="ARBA" id="ARBA00022618"/>
    </source>
</evidence>
<dbReference type="AlphaFoldDB" id="A0A927M3C8"/>
<comment type="caution">
    <text evidence="16">The sequence shown here is derived from an EMBL/GenBank/DDBJ whole genome shotgun (WGS) entry which is preliminary data.</text>
</comment>
<keyword evidence="5 13" id="KW-0808">Transferase</keyword>
<feature type="domain" description="Enolpyruvate transferase" evidence="15">
    <location>
        <begin position="160"/>
        <end position="496"/>
    </location>
</feature>
<evidence type="ECO:0000256" key="8">
    <source>
        <dbReference type="ARBA" id="ARBA00023306"/>
    </source>
</evidence>
<evidence type="ECO:0000256" key="10">
    <source>
        <dbReference type="ARBA" id="ARBA00037534"/>
    </source>
</evidence>
<feature type="region of interest" description="Disordered" evidence="14">
    <location>
        <begin position="1"/>
        <end position="59"/>
    </location>
</feature>
<feature type="binding site" evidence="13">
    <location>
        <position position="395"/>
    </location>
    <ligand>
        <name>UDP-N-acetyl-alpha-D-glucosamine</name>
        <dbReference type="ChEBI" id="CHEBI:57705"/>
    </ligand>
</feature>
<dbReference type="Proteomes" id="UP000649753">
    <property type="component" value="Unassembled WGS sequence"/>
</dbReference>
<feature type="active site" description="Proton donor" evidence="13">
    <location>
        <position position="206"/>
    </location>
</feature>
<dbReference type="HAMAP" id="MF_00111">
    <property type="entry name" value="MurA"/>
    <property type="match status" value="1"/>
</dbReference>
<evidence type="ECO:0000256" key="14">
    <source>
        <dbReference type="SAM" id="MobiDB-lite"/>
    </source>
</evidence>
<feature type="compositionally biased region" description="Polar residues" evidence="14">
    <location>
        <begin position="1"/>
        <end position="11"/>
    </location>
</feature>
<dbReference type="NCBIfam" id="NF006873">
    <property type="entry name" value="PRK09369.1"/>
    <property type="match status" value="1"/>
</dbReference>
<evidence type="ECO:0000259" key="15">
    <source>
        <dbReference type="Pfam" id="PF00275"/>
    </source>
</evidence>
<evidence type="ECO:0000256" key="7">
    <source>
        <dbReference type="ARBA" id="ARBA00022984"/>
    </source>
</evidence>
<dbReference type="GO" id="GO:0009252">
    <property type="term" value="P:peptidoglycan biosynthetic process"/>
    <property type="evidence" value="ECO:0007669"/>
    <property type="project" value="UniProtKB-UniRule"/>
</dbReference>
<comment type="subcellular location">
    <subcellularLocation>
        <location evidence="1 13">Cytoplasm</location>
    </subcellularLocation>
</comment>
<feature type="domain" description="Enolpyruvate transferase" evidence="15">
    <location>
        <begin position="73"/>
        <end position="136"/>
    </location>
</feature>
<evidence type="ECO:0000256" key="11">
    <source>
        <dbReference type="ARBA" id="ARBA00038367"/>
    </source>
</evidence>
<keyword evidence="8 13" id="KW-0131">Cell cycle</keyword>
<keyword evidence="4 13" id="KW-0132">Cell division</keyword>
<name>A0A927M3C8_9ACTN</name>
<dbReference type="CDD" id="cd01555">
    <property type="entry name" value="UdpNAET"/>
    <property type="match status" value="1"/>
</dbReference>
<evidence type="ECO:0000256" key="6">
    <source>
        <dbReference type="ARBA" id="ARBA00022960"/>
    </source>
</evidence>
<dbReference type="Gene3D" id="3.65.10.10">
    <property type="entry name" value="Enolpyruvate transferase domain"/>
    <property type="match status" value="2"/>
</dbReference>
<feature type="compositionally biased region" description="Gly residues" evidence="14">
    <location>
        <begin position="46"/>
        <end position="58"/>
    </location>
</feature>
<dbReference type="GO" id="GO:0071555">
    <property type="term" value="P:cell wall organization"/>
    <property type="evidence" value="ECO:0007669"/>
    <property type="project" value="UniProtKB-KW"/>
</dbReference>
<keyword evidence="7 13" id="KW-0573">Peptidoglycan synthesis</keyword>
<evidence type="ECO:0000256" key="2">
    <source>
        <dbReference type="ARBA" id="ARBA00004752"/>
    </source>
</evidence>
<dbReference type="PANTHER" id="PTHR43783">
    <property type="entry name" value="UDP-N-ACETYLGLUCOSAMINE 1-CARBOXYVINYLTRANSFERASE"/>
    <property type="match status" value="1"/>
</dbReference>
<feature type="binding site" evidence="13">
    <location>
        <begin position="88"/>
        <end position="89"/>
    </location>
    <ligand>
        <name>phosphoenolpyruvate</name>
        <dbReference type="ChEBI" id="CHEBI:58702"/>
    </ligand>
</feature>
<evidence type="ECO:0000256" key="5">
    <source>
        <dbReference type="ARBA" id="ARBA00022679"/>
    </source>
</evidence>
<dbReference type="InterPro" id="IPR050068">
    <property type="entry name" value="MurA_subfamily"/>
</dbReference>
<sequence>MTHSVRMSTSIAPARPGADPESAPGSGPAAEAAGSEATGSESAVGPDGGWTSGAGPGGADDSTICDVDVIRVSGGARLAGQVHVVGAKNSALKLMAAALLAPGRSVITNVPRITDIAIMGEVLRRLGCQVSFADDEPVPSAERAGVAAAGGPEGVARSCSVTIEVPDAPGTEADYDLVRRLRASICVLGPLLARRGYVRVAHPGGDAIGSRGLDMHVAGLARMGAEISGEHGFVIASAPNGLRGATIWLDFPSVGATENLVMAAVLARGVTEIDNAAREPEIVDICTMLSQMGARIEGAGTSTLRIEGVAELHPVRHATVGDRIVAGTWAFAAAMTQGDVTVTGASPAFLEIALDKLVSAGCLVETRADAFRVQLDRRPSAVDVVTLPFPGFATDLLPMAIALASVSEGASLVTENIFDGRFMFVNEMARLGADIKTDGHHAVVRGRERLSSAPVRATDIRAGAGLVIAGLCADGVTEVSHVHHVDRGYPDFIADLRTLGVEVERATAPEEPAFTL</sequence>
<evidence type="ECO:0000256" key="12">
    <source>
        <dbReference type="ARBA" id="ARBA00047527"/>
    </source>
</evidence>
<comment type="similarity">
    <text evidence="11 13">Belongs to the EPSP synthase family. MurA subfamily.</text>
</comment>